<comment type="catalytic activity">
    <reaction evidence="19 20 21">
        <text>2 oxidized [cytochrome P450] + NADPH = 2 reduced [cytochrome P450] + NADP(+) + H(+)</text>
        <dbReference type="Rhea" id="RHEA:24040"/>
        <dbReference type="Rhea" id="RHEA-COMP:14627"/>
        <dbReference type="Rhea" id="RHEA-COMP:14628"/>
        <dbReference type="ChEBI" id="CHEBI:15378"/>
        <dbReference type="ChEBI" id="CHEBI:55376"/>
        <dbReference type="ChEBI" id="CHEBI:57783"/>
        <dbReference type="ChEBI" id="CHEBI:58349"/>
        <dbReference type="ChEBI" id="CHEBI:60344"/>
        <dbReference type="EC" id="1.6.2.4"/>
    </reaction>
</comment>
<keyword evidence="26" id="KW-1185">Reference proteome</keyword>
<keyword evidence="2 20" id="KW-0444">Lipid biosynthesis</keyword>
<dbReference type="GO" id="GO:0005789">
    <property type="term" value="C:endoplasmic reticulum membrane"/>
    <property type="evidence" value="ECO:0007669"/>
    <property type="project" value="UniProtKB-SubCell"/>
</dbReference>
<dbReference type="OrthoDB" id="1856718at2759"/>
<feature type="domain" description="Flavodoxin-like" evidence="23">
    <location>
        <begin position="66"/>
        <end position="221"/>
    </location>
</feature>
<dbReference type="PRINTS" id="PR00371">
    <property type="entry name" value="FPNCR"/>
</dbReference>
<keyword evidence="1 20" id="KW-1003">Cell membrane</keyword>
<evidence type="ECO:0000256" key="13">
    <source>
        <dbReference type="ARBA" id="ARBA00023011"/>
    </source>
</evidence>
<evidence type="ECO:0000256" key="6">
    <source>
        <dbReference type="ARBA" id="ARBA00022787"/>
    </source>
</evidence>
<comment type="similarity">
    <text evidence="20">In the N-terminal section; belongs to the flavodoxin family.</text>
</comment>
<protein>
    <recommendedName>
        <fullName evidence="20 21">NADPH--cytochrome P450 reductase</fullName>
        <shortName evidence="20">CPR</shortName>
        <shortName evidence="20">P450R</shortName>
        <ecNumber evidence="20 21">1.6.2.4</ecNumber>
    </recommendedName>
</protein>
<evidence type="ECO:0000256" key="12">
    <source>
        <dbReference type="ARBA" id="ARBA00023002"/>
    </source>
</evidence>
<feature type="binding site" evidence="20">
    <location>
        <begin position="123"/>
        <end position="126"/>
    </location>
    <ligand>
        <name>FMN</name>
        <dbReference type="ChEBI" id="CHEBI:58210"/>
    </ligand>
</feature>
<dbReference type="InterPro" id="IPR017927">
    <property type="entry name" value="FAD-bd_FR_type"/>
</dbReference>
<dbReference type="EMBL" id="CAJVRC010000882">
    <property type="protein sequence ID" value="CAG8903327.1"/>
    <property type="molecule type" value="Genomic_DNA"/>
</dbReference>
<comment type="subcellular location">
    <subcellularLocation>
        <location evidence="20">Endoplasmic reticulum membrane</location>
        <topology evidence="20">Single-pass membrane protein</topology>
        <orientation evidence="20">Cytoplasmic side</orientation>
    </subcellularLocation>
    <subcellularLocation>
        <location evidence="20">Mitochondrion outer membrane</location>
        <topology evidence="20">Single-pass membrane protein</topology>
        <orientation evidence="20">Cytoplasmic side</orientation>
    </subcellularLocation>
    <subcellularLocation>
        <location evidence="20">Cell membrane</location>
        <topology evidence="20">Single-pass membrane protein</topology>
        <orientation evidence="20">Cytoplasmic side</orientation>
    </subcellularLocation>
</comment>
<feature type="binding site" evidence="20">
    <location>
        <position position="296"/>
    </location>
    <ligand>
        <name>NADP(+)</name>
        <dbReference type="ChEBI" id="CHEBI:58349"/>
    </ligand>
</feature>
<evidence type="ECO:0000313" key="25">
    <source>
        <dbReference type="EMBL" id="CAG8903327.1"/>
    </source>
</evidence>
<evidence type="ECO:0000256" key="16">
    <source>
        <dbReference type="ARBA" id="ARBA00023136"/>
    </source>
</evidence>
<comment type="similarity">
    <text evidence="20">Belongs to the NADPH--cytochrome P450 reductase family.</text>
</comment>
<feature type="binding site" evidence="20">
    <location>
        <begin position="169"/>
        <end position="178"/>
    </location>
    <ligand>
        <name>FMN</name>
        <dbReference type="ChEBI" id="CHEBI:58210"/>
    </ligand>
</feature>
<evidence type="ECO:0000256" key="15">
    <source>
        <dbReference type="ARBA" id="ARBA00023128"/>
    </source>
</evidence>
<keyword evidence="6 20" id="KW-1000">Mitochondrion outer membrane</keyword>
<evidence type="ECO:0000256" key="14">
    <source>
        <dbReference type="ARBA" id="ARBA00023098"/>
    </source>
</evidence>
<feature type="domain" description="FAD-binding FR-type" evidence="24">
    <location>
        <begin position="277"/>
        <end position="538"/>
    </location>
</feature>
<evidence type="ECO:0000256" key="17">
    <source>
        <dbReference type="ARBA" id="ARBA00023166"/>
    </source>
</evidence>
<feature type="binding site" evidence="20">
    <location>
        <begin position="614"/>
        <end position="615"/>
    </location>
    <ligand>
        <name>NADP(+)</name>
        <dbReference type="ChEBI" id="CHEBI:58349"/>
    </ligand>
</feature>
<dbReference type="Proteomes" id="UP001154252">
    <property type="component" value="Unassembled WGS sequence"/>
</dbReference>
<reference evidence="25" key="1">
    <citation type="submission" date="2021-07" db="EMBL/GenBank/DDBJ databases">
        <authorList>
            <person name="Branca A.L. A."/>
        </authorList>
    </citation>
    <scope>NUCLEOTIDE SEQUENCE</scope>
</reference>
<organism evidence="25 26">
    <name type="scientific">Penicillium egyptiacum</name>
    <dbReference type="NCBI Taxonomy" id="1303716"/>
    <lineage>
        <taxon>Eukaryota</taxon>
        <taxon>Fungi</taxon>
        <taxon>Dikarya</taxon>
        <taxon>Ascomycota</taxon>
        <taxon>Pezizomycotina</taxon>
        <taxon>Eurotiomycetes</taxon>
        <taxon>Eurotiomycetidae</taxon>
        <taxon>Eurotiales</taxon>
        <taxon>Aspergillaceae</taxon>
        <taxon>Penicillium</taxon>
    </lineage>
</organism>
<evidence type="ECO:0000256" key="8">
    <source>
        <dbReference type="ARBA" id="ARBA00022827"/>
    </source>
</evidence>
<dbReference type="AlphaFoldDB" id="A0A9W4KKT7"/>
<dbReference type="Gene3D" id="1.20.990.10">
    <property type="entry name" value="NADPH-cytochrome p450 Reductase, Chain A, domain 3"/>
    <property type="match status" value="1"/>
</dbReference>
<feature type="binding site" evidence="20">
    <location>
        <position position="694"/>
    </location>
    <ligand>
        <name>FAD</name>
        <dbReference type="ChEBI" id="CHEBI:57692"/>
    </ligand>
</feature>
<keyword evidence="11" id="KW-1133">Transmembrane helix</keyword>
<dbReference type="InterPro" id="IPR039261">
    <property type="entry name" value="FNR_nucleotide-bd"/>
</dbReference>
<dbReference type="Gene3D" id="3.40.50.80">
    <property type="entry name" value="Nucleotide-binding domain of ferredoxin-NADP reductase (FNR) module"/>
    <property type="match status" value="1"/>
</dbReference>
<evidence type="ECO:0000256" key="19">
    <source>
        <dbReference type="ARBA" id="ARBA00049342"/>
    </source>
</evidence>
<dbReference type="SUPFAM" id="SSF52218">
    <property type="entry name" value="Flavoproteins"/>
    <property type="match status" value="1"/>
</dbReference>
<dbReference type="InterPro" id="IPR017938">
    <property type="entry name" value="Riboflavin_synthase-like_b-brl"/>
</dbReference>
<evidence type="ECO:0000313" key="26">
    <source>
        <dbReference type="Proteomes" id="UP001154252"/>
    </source>
</evidence>
<gene>
    <name evidence="20" type="primary">cprA</name>
    <name evidence="25" type="ORF">PEGY_LOCUS7212</name>
</gene>
<dbReference type="SUPFAM" id="SSF63380">
    <property type="entry name" value="Riboflavin synthase domain-like"/>
    <property type="match status" value="1"/>
</dbReference>
<keyword evidence="8 20" id="KW-0274">FAD</keyword>
<dbReference type="Pfam" id="PF00175">
    <property type="entry name" value="NAD_binding_1"/>
    <property type="match status" value="1"/>
</dbReference>
<dbReference type="GO" id="GO:0005829">
    <property type="term" value="C:cytosol"/>
    <property type="evidence" value="ECO:0007669"/>
    <property type="project" value="TreeGrafter"/>
</dbReference>
<dbReference type="Pfam" id="PF00667">
    <property type="entry name" value="FAD_binding_1"/>
    <property type="match status" value="1"/>
</dbReference>
<keyword evidence="18 20" id="KW-0753">Steroid metabolism</keyword>
<evidence type="ECO:0000259" key="24">
    <source>
        <dbReference type="PROSITE" id="PS51384"/>
    </source>
</evidence>
<dbReference type="FunFam" id="2.40.30.10:FF:000111">
    <property type="entry name" value="NADPH--cytochrome P450 reductase"/>
    <property type="match status" value="1"/>
</dbReference>
<dbReference type="FunFam" id="3.40.50.360:FF:000024">
    <property type="entry name" value="NADPH--cytochrome P450 reductase"/>
    <property type="match status" value="1"/>
</dbReference>
<dbReference type="PRINTS" id="PR00369">
    <property type="entry name" value="FLAVODOXIN"/>
</dbReference>
<keyword evidence="13 20" id="KW-0756">Sterol biosynthesis</keyword>
<comment type="caution">
    <text evidence="20">Lacks conserved residue(s) required for the propagation of feature annotation.</text>
</comment>
<feature type="binding site" evidence="20">
    <location>
        <begin position="469"/>
        <end position="471"/>
    </location>
    <ligand>
        <name>FAD</name>
        <dbReference type="ChEBI" id="CHEBI:57692"/>
    </ligand>
</feature>
<dbReference type="PROSITE" id="PS51384">
    <property type="entry name" value="FAD_FR"/>
    <property type="match status" value="1"/>
</dbReference>
<dbReference type="InterPro" id="IPR003097">
    <property type="entry name" value="CysJ-like_FAD-binding"/>
</dbReference>
<feature type="binding site" evidence="20">
    <location>
        <begin position="486"/>
        <end position="489"/>
    </location>
    <ligand>
        <name>FAD</name>
        <dbReference type="ChEBI" id="CHEBI:57692"/>
    </ligand>
</feature>
<name>A0A9W4KKT7_9EURO</name>
<comment type="function">
    <text evidence="20">This enzyme is required for electron transfer from NADP to cytochrome P450 in microsomes. It can also provide electron transfer to heme oxygenase and cytochrome B5. Involved in ergosterol biosynthesis.</text>
</comment>
<feature type="binding site" evidence="20">
    <location>
        <position position="204"/>
    </location>
    <ligand>
        <name>FMN</name>
        <dbReference type="ChEBI" id="CHEBI:58210"/>
    </ligand>
</feature>
<keyword evidence="3 20" id="KW-0285">Flavoprotein</keyword>
<keyword evidence="14 20" id="KW-0443">Lipid metabolism</keyword>
<dbReference type="GO" id="GO:0050661">
    <property type="term" value="F:NADP binding"/>
    <property type="evidence" value="ECO:0007669"/>
    <property type="project" value="UniProtKB-UniRule"/>
</dbReference>
<dbReference type="InterPro" id="IPR001094">
    <property type="entry name" value="Flavdoxin-like"/>
</dbReference>
<feature type="binding site" evidence="20">
    <location>
        <position position="552"/>
    </location>
    <ligand>
        <name>NADP(+)</name>
        <dbReference type="ChEBI" id="CHEBI:58349"/>
    </ligand>
</feature>
<keyword evidence="12 20" id="KW-0560">Oxidoreductase</keyword>
<dbReference type="PANTHER" id="PTHR19384">
    <property type="entry name" value="NITRIC OXIDE SYNTHASE-RELATED"/>
    <property type="match status" value="1"/>
</dbReference>
<accession>A0A9W4KKT7</accession>
<dbReference type="FunFam" id="1.20.990.10:FF:000009">
    <property type="entry name" value="NADPH--cytochrome P450 reductase"/>
    <property type="match status" value="1"/>
</dbReference>
<dbReference type="Pfam" id="PF00258">
    <property type="entry name" value="Flavodoxin_1"/>
    <property type="match status" value="1"/>
</dbReference>
<dbReference type="InterPro" id="IPR001709">
    <property type="entry name" value="Flavoprot_Pyr_Nucl_cyt_Rdtase"/>
</dbReference>
<feature type="binding site" evidence="20">
    <location>
        <begin position="620"/>
        <end position="624"/>
    </location>
    <ligand>
        <name>NADP(+)</name>
        <dbReference type="ChEBI" id="CHEBI:58349"/>
    </ligand>
</feature>
<dbReference type="CDD" id="cd06204">
    <property type="entry name" value="CYPOR"/>
    <property type="match status" value="1"/>
</dbReference>
<keyword evidence="17 20" id="KW-1207">Sterol metabolism</keyword>
<evidence type="ECO:0000259" key="23">
    <source>
        <dbReference type="PROSITE" id="PS50902"/>
    </source>
</evidence>
<evidence type="ECO:0000256" key="11">
    <source>
        <dbReference type="ARBA" id="ARBA00022989"/>
    </source>
</evidence>
<dbReference type="InterPro" id="IPR001433">
    <property type="entry name" value="OxRdtase_FAD/NAD-bd"/>
</dbReference>
<evidence type="ECO:0000256" key="1">
    <source>
        <dbReference type="ARBA" id="ARBA00022475"/>
    </source>
</evidence>
<sequence>MAQLDTLDLVVLVALLVGSVAYFTKGSYWAVPKDPYASSAANLNGAAKSGKTRDIVEKMEETSKNCVIFYGSQTGTAEDYASRLAKEGSQRFGLKTMVADIEDYDYENLDKFPEDKVAFFVLATYGEGEPTDNAVEFYQFFTGEDVAFESGASAEDKPLSSLKYVTFGLGNNTYEHYNAMVRQVDAALTKLGAQRIGTAGEGDDGAGTMEEDFLAWKEPMWAALSDAMNLQEREAVYEAVFSVVEDDEKSPEEESVYLGEPTASHREGQPKGPFSAHNPYIAPIVESSELFTVKDRNCLHMEISIAGSNLSYQTGDHIAIWPTNAGAEVDRFLGVFGLEEKRHSVINVKGIDVTAKVPIPTPTTYDAAVRYYMEVCAPVSRQFVSTLAAFAPDEESKAEIVRLGNDKDYFHEKITDQCFTIAQALQSITSKPFTAVPFSLLIEGLNKLQPRYYSISSSSLVQKDKISITAVVESVRLPGVSHVVKGVTTNYLLALKQKQNGDPSPDPHGLTYSINGPRNKYDGIHVPVHVRHSNFKLPSDPSKPIIMVGPGTGVAPFRGFIQERAALAAKGEKVGTTLLFFGCRKSDEDFIYKDEFKTFQDQMGDSLKIITAFSREGSEKVYVQHRLKENAELVSDLLKQKANFYVCGDAANMAREVNLVLGHIIAQQRGLPAEKGEEMVKHMRSSGSYQEDVWS</sequence>
<dbReference type="PROSITE" id="PS50902">
    <property type="entry name" value="FLAVODOXIN_LIKE"/>
    <property type="match status" value="1"/>
</dbReference>
<evidence type="ECO:0000256" key="5">
    <source>
        <dbReference type="ARBA" id="ARBA00022692"/>
    </source>
</evidence>
<feature type="binding site" evidence="20">
    <location>
        <position position="656"/>
    </location>
    <ligand>
        <name>NADP(+)</name>
        <dbReference type="ChEBI" id="CHEBI:58349"/>
    </ligand>
</feature>
<keyword evidence="4 20" id="KW-0288">FMN</keyword>
<dbReference type="Gene3D" id="3.40.50.360">
    <property type="match status" value="1"/>
</dbReference>
<comment type="caution">
    <text evidence="25">The sequence shown here is derived from an EMBL/GenBank/DDBJ whole genome shotgun (WGS) entry which is preliminary data.</text>
</comment>
<evidence type="ECO:0000256" key="21">
    <source>
        <dbReference type="PIRNR" id="PIRNR000208"/>
    </source>
</evidence>
<evidence type="ECO:0000256" key="18">
    <source>
        <dbReference type="ARBA" id="ARBA00023221"/>
    </source>
</evidence>
<dbReference type="FunFam" id="2.40.30.10:FF:000100">
    <property type="entry name" value="NADPH--cytochrome P450 reductase"/>
    <property type="match status" value="1"/>
</dbReference>
<keyword evidence="15 20" id="KW-0496">Mitochondrion</keyword>
<evidence type="ECO:0000256" key="3">
    <source>
        <dbReference type="ARBA" id="ARBA00022630"/>
    </source>
</evidence>
<dbReference type="InterPro" id="IPR023208">
    <property type="entry name" value="P450R"/>
</dbReference>
<dbReference type="GO" id="GO:0050660">
    <property type="term" value="F:flavin adenine dinucleotide binding"/>
    <property type="evidence" value="ECO:0007669"/>
    <property type="project" value="UniProtKB-UniRule"/>
</dbReference>
<dbReference type="GO" id="GO:0005741">
    <property type="term" value="C:mitochondrial outer membrane"/>
    <property type="evidence" value="ECO:0007669"/>
    <property type="project" value="UniProtKB-SubCell"/>
</dbReference>
<dbReference type="GO" id="GO:0005886">
    <property type="term" value="C:plasma membrane"/>
    <property type="evidence" value="ECO:0007669"/>
    <property type="project" value="UniProtKB-SubCell"/>
</dbReference>
<dbReference type="EC" id="1.6.2.4" evidence="20 21"/>
<proteinExistence type="inferred from homology"/>
<comment type="similarity">
    <text evidence="20 21">In the C-terminal section; belongs to the flavoprotein pyridine nucleotide cytochrome reductase family.</text>
</comment>
<dbReference type="InterPro" id="IPR029039">
    <property type="entry name" value="Flavoprotein-like_sf"/>
</dbReference>
<dbReference type="GO" id="GO:0006696">
    <property type="term" value="P:ergosterol biosynthetic process"/>
    <property type="evidence" value="ECO:0007669"/>
    <property type="project" value="UniProtKB-UniRule"/>
</dbReference>
<evidence type="ECO:0000256" key="10">
    <source>
        <dbReference type="ARBA" id="ARBA00022955"/>
    </source>
</evidence>
<comment type="cofactor">
    <cofactor evidence="20">
        <name>FAD</name>
        <dbReference type="ChEBI" id="CHEBI:57692"/>
    </cofactor>
    <text evidence="20">Binds 1 FAD per monomer.</text>
</comment>
<comment type="cofactor">
    <cofactor evidence="20">
        <name>FMN</name>
        <dbReference type="ChEBI" id="CHEBI:58210"/>
    </cofactor>
    <text evidence="20">Binds 1 FMN per monomer.</text>
</comment>
<evidence type="ECO:0000256" key="4">
    <source>
        <dbReference type="ARBA" id="ARBA00022643"/>
    </source>
</evidence>
<dbReference type="HAMAP" id="MF_03212">
    <property type="entry name" value="NCPR"/>
    <property type="match status" value="1"/>
</dbReference>
<dbReference type="GO" id="GO:0010181">
    <property type="term" value="F:FMN binding"/>
    <property type="evidence" value="ECO:0007669"/>
    <property type="project" value="UniProtKB-UniRule"/>
</dbReference>
<dbReference type="InterPro" id="IPR023173">
    <property type="entry name" value="NADPH_Cyt_P450_Rdtase_alpha"/>
</dbReference>
<keyword evidence="7 20" id="KW-0256">Endoplasmic reticulum</keyword>
<evidence type="ECO:0000256" key="9">
    <source>
        <dbReference type="ARBA" id="ARBA00022857"/>
    </source>
</evidence>
<dbReference type="GO" id="GO:0003958">
    <property type="term" value="F:NADPH-hemoprotein reductase activity"/>
    <property type="evidence" value="ECO:0007669"/>
    <property type="project" value="UniProtKB-UniRule"/>
</dbReference>
<keyword evidence="9 20" id="KW-0521">NADP</keyword>
<evidence type="ECO:0000256" key="22">
    <source>
        <dbReference type="SAM" id="MobiDB-lite"/>
    </source>
</evidence>
<feature type="binding site" evidence="20">
    <location>
        <begin position="72"/>
        <end position="77"/>
    </location>
    <ligand>
        <name>FMN</name>
        <dbReference type="ChEBI" id="CHEBI:58210"/>
    </ligand>
</feature>
<dbReference type="PIRSF" id="PIRSF000208">
    <property type="entry name" value="P450R"/>
    <property type="match status" value="1"/>
</dbReference>
<feature type="region of interest" description="Disordered" evidence="22">
    <location>
        <begin position="247"/>
        <end position="272"/>
    </location>
</feature>
<keyword evidence="16 20" id="KW-0472">Membrane</keyword>
<dbReference type="Gene3D" id="2.40.30.10">
    <property type="entry name" value="Translation factors"/>
    <property type="match status" value="2"/>
</dbReference>
<evidence type="ECO:0000256" key="7">
    <source>
        <dbReference type="ARBA" id="ARBA00022824"/>
    </source>
</evidence>
<dbReference type="PANTHER" id="PTHR19384:SF17">
    <property type="entry name" value="NADPH--CYTOCHROME P450 REDUCTASE"/>
    <property type="match status" value="1"/>
</dbReference>
<dbReference type="FunFam" id="3.40.50.80:FF:000001">
    <property type="entry name" value="NADPH--cytochrome P450 reductase 1"/>
    <property type="match status" value="1"/>
</dbReference>
<dbReference type="InterPro" id="IPR008254">
    <property type="entry name" value="Flavodoxin/NO_synth"/>
</dbReference>
<evidence type="ECO:0000256" key="20">
    <source>
        <dbReference type="HAMAP-Rule" id="MF_03212"/>
    </source>
</evidence>
<keyword evidence="10 20" id="KW-0752">Steroid biosynthesis</keyword>
<keyword evidence="5" id="KW-0812">Transmembrane</keyword>
<feature type="binding site" evidence="20">
    <location>
        <begin position="451"/>
        <end position="454"/>
    </location>
    <ligand>
        <name>FAD</name>
        <dbReference type="ChEBI" id="CHEBI:57692"/>
    </ligand>
</feature>
<dbReference type="SUPFAM" id="SSF52343">
    <property type="entry name" value="Ferredoxin reductase-like, C-terminal NADP-linked domain"/>
    <property type="match status" value="1"/>
</dbReference>
<evidence type="ECO:0000256" key="2">
    <source>
        <dbReference type="ARBA" id="ARBA00022516"/>
    </source>
</evidence>